<dbReference type="Proteomes" id="UP000287224">
    <property type="component" value="Unassembled WGS sequence"/>
</dbReference>
<evidence type="ECO:0000313" key="4">
    <source>
        <dbReference type="Proteomes" id="UP000287224"/>
    </source>
</evidence>
<evidence type="ECO:0000259" key="2">
    <source>
        <dbReference type="Pfam" id="PF00326"/>
    </source>
</evidence>
<dbReference type="InterPro" id="IPR001375">
    <property type="entry name" value="Peptidase_S9_cat"/>
</dbReference>
<dbReference type="SUPFAM" id="SSF53474">
    <property type="entry name" value="alpha/beta-Hydrolases"/>
    <property type="match status" value="1"/>
</dbReference>
<dbReference type="AlphaFoldDB" id="A0A401ZAU3"/>
<dbReference type="SUPFAM" id="SSF82171">
    <property type="entry name" value="DPP6 N-terminal domain-like"/>
    <property type="match status" value="1"/>
</dbReference>
<keyword evidence="1" id="KW-0378">Hydrolase</keyword>
<feature type="domain" description="Peptidase S9 prolyl oligopeptidase catalytic" evidence="2">
    <location>
        <begin position="400"/>
        <end position="611"/>
    </location>
</feature>
<dbReference type="EMBL" id="BIFQ01000001">
    <property type="protein sequence ID" value="GCE03975.1"/>
    <property type="molecule type" value="Genomic_DNA"/>
</dbReference>
<dbReference type="GO" id="GO:0004252">
    <property type="term" value="F:serine-type endopeptidase activity"/>
    <property type="evidence" value="ECO:0007669"/>
    <property type="project" value="TreeGrafter"/>
</dbReference>
<evidence type="ECO:0000256" key="1">
    <source>
        <dbReference type="ARBA" id="ARBA00022801"/>
    </source>
</evidence>
<name>A0A401ZAU3_9CHLR</name>
<dbReference type="RefSeq" id="WP_126595176.1">
    <property type="nucleotide sequence ID" value="NZ_BIFQ01000001.1"/>
</dbReference>
<comment type="caution">
    <text evidence="3">The sequence shown here is derived from an EMBL/GenBank/DDBJ whole genome shotgun (WGS) entry which is preliminary data.</text>
</comment>
<dbReference type="Gene3D" id="2.120.10.30">
    <property type="entry name" value="TolB, C-terminal domain"/>
    <property type="match status" value="1"/>
</dbReference>
<dbReference type="Gene3D" id="3.40.50.1820">
    <property type="entry name" value="alpha/beta hydrolase"/>
    <property type="match status" value="1"/>
</dbReference>
<dbReference type="PANTHER" id="PTHR42776">
    <property type="entry name" value="SERINE PEPTIDASE S9 FAMILY MEMBER"/>
    <property type="match status" value="1"/>
</dbReference>
<reference evidence="4" key="1">
    <citation type="submission" date="2018-12" db="EMBL/GenBank/DDBJ databases">
        <title>Tengunoibacter tsumagoiensis gen. nov., sp. nov., Dictyobacter kobayashii sp. nov., D. alpinus sp. nov., and D. joshuensis sp. nov. and description of Dictyobacteraceae fam. nov. within the order Ktedonobacterales isolated from Tengu-no-mugimeshi.</title>
        <authorList>
            <person name="Wang C.M."/>
            <person name="Zheng Y."/>
            <person name="Sakai Y."/>
            <person name="Toyoda A."/>
            <person name="Minakuchi Y."/>
            <person name="Abe K."/>
            <person name="Yokota A."/>
            <person name="Yabe S."/>
        </authorList>
    </citation>
    <scope>NUCLEOTIDE SEQUENCE [LARGE SCALE GENOMIC DNA]</scope>
    <source>
        <strain evidence="4">S-27</strain>
    </source>
</reference>
<dbReference type="GO" id="GO:0006508">
    <property type="term" value="P:proteolysis"/>
    <property type="evidence" value="ECO:0007669"/>
    <property type="project" value="InterPro"/>
</dbReference>
<dbReference type="Pfam" id="PF00326">
    <property type="entry name" value="Peptidase_S9"/>
    <property type="match status" value="1"/>
</dbReference>
<dbReference type="InterPro" id="IPR011042">
    <property type="entry name" value="6-blade_b-propeller_TolB-like"/>
</dbReference>
<protein>
    <submittedName>
        <fullName evidence="3">Peptidase S9</fullName>
    </submittedName>
</protein>
<sequence length="615" mass="69189">MTVSNRTELIPRRILFGNPVKASPRISPDGTRLAYLAPVNDVLNVWVGEIGSEESHPVTNDTERGIRFYFWAFDNKHILYVQDMGGNENWRLYATNLETRETRDLTPFEDVQVQIVDQDKHFPNEMLIAMNKENPQVHDVYHLDLSSGELTLVAKNPGNVAGWIVDTQFKVRGAMAARPDGGIDLLTRKSEQDEWQHILGWDSDDALTSGGLFFSQDGESIYLQDSRQVNAGRLIKLNLTTNEQSVIAEDPQYDVGDVIVNPDTYEIQAVAFNKDRTEWQVLDESIQLDFDRIHEIHQGDFSIVSRDNADETWIVAFIADNGPVPYYAYHRKEQSADFLFVNMPDLAEYTLAQMQPVTYQARDGLTIHGYLTLPVGEQQSNLPMVVNVHGGPWARDSWGLNPEAQWLANRGYACLQINYRGSTGYGKEHLNAGDREWGRKMHYDLVDGVEWAVKQGIADPKKVAIYGGSYGGYAALVGATFTPDLFACAVDIVGPSSLITLIRTIPPYWSTALATFQKRVGNVDSEEEFLKSRSPLFAVDNIKIPLLIAQGANDPRVKQAEAEQIVEAMKSKGINYEYMLFPDEGHGFAKPENRLKFYAAAEKFLAQHLGGRYEE</sequence>
<dbReference type="PANTHER" id="PTHR42776:SF27">
    <property type="entry name" value="DIPEPTIDYL PEPTIDASE FAMILY MEMBER 6"/>
    <property type="match status" value="1"/>
</dbReference>
<dbReference type="OrthoDB" id="108903at2"/>
<evidence type="ECO:0000313" key="3">
    <source>
        <dbReference type="EMBL" id="GCE03975.1"/>
    </source>
</evidence>
<accession>A0A401ZAU3</accession>
<keyword evidence="4" id="KW-1185">Reference proteome</keyword>
<organism evidence="3 4">
    <name type="scientific">Dictyobacter aurantiacus</name>
    <dbReference type="NCBI Taxonomy" id="1936993"/>
    <lineage>
        <taxon>Bacteria</taxon>
        <taxon>Bacillati</taxon>
        <taxon>Chloroflexota</taxon>
        <taxon>Ktedonobacteria</taxon>
        <taxon>Ktedonobacterales</taxon>
        <taxon>Dictyobacteraceae</taxon>
        <taxon>Dictyobacter</taxon>
    </lineage>
</organism>
<proteinExistence type="predicted"/>
<gene>
    <name evidence="3" type="ORF">KDAU_13040</name>
</gene>
<dbReference type="InterPro" id="IPR029058">
    <property type="entry name" value="AB_hydrolase_fold"/>
</dbReference>